<keyword evidence="4" id="KW-1185">Reference proteome</keyword>
<accession>A0A4R0YXE6</accession>
<name>A0A4R0YXE6_9GAMM</name>
<sequence>MRTILRLSALLLLLGAFSAFAQAVEPSMSLEEAVNQVQQETQGKILSASTVRRGRNAFEHRIKVLTPNGHVRVVTVNTDAAKSPSSPDSTKNPAGNGEGNKEKH</sequence>
<evidence type="ECO:0000313" key="3">
    <source>
        <dbReference type="EMBL" id="TCI11944.1"/>
    </source>
</evidence>
<evidence type="ECO:0000313" key="4">
    <source>
        <dbReference type="Proteomes" id="UP000291822"/>
    </source>
</evidence>
<evidence type="ECO:0008006" key="5">
    <source>
        <dbReference type="Google" id="ProtNLM"/>
    </source>
</evidence>
<reference evidence="3 4" key="1">
    <citation type="submission" date="2019-02" db="EMBL/GenBank/DDBJ databases">
        <title>Dyella amyloliquefaciens sp. nov., isolated from forest soil.</title>
        <authorList>
            <person name="Gao Z.-H."/>
            <person name="Qiu L.-H."/>
        </authorList>
    </citation>
    <scope>NUCLEOTIDE SEQUENCE [LARGE SCALE GENOMIC DNA]</scope>
    <source>
        <strain evidence="3 4">KACC 12747</strain>
    </source>
</reference>
<feature type="region of interest" description="Disordered" evidence="1">
    <location>
        <begin position="77"/>
        <end position="104"/>
    </location>
</feature>
<dbReference type="Proteomes" id="UP000291822">
    <property type="component" value="Unassembled WGS sequence"/>
</dbReference>
<proteinExistence type="predicted"/>
<dbReference type="EMBL" id="SJTG01000001">
    <property type="protein sequence ID" value="TCI11944.1"/>
    <property type="molecule type" value="Genomic_DNA"/>
</dbReference>
<feature type="signal peptide" evidence="2">
    <location>
        <begin position="1"/>
        <end position="21"/>
    </location>
</feature>
<organism evidence="3 4">
    <name type="scientific">Dyella soli</name>
    <dbReference type="NCBI Taxonomy" id="522319"/>
    <lineage>
        <taxon>Bacteria</taxon>
        <taxon>Pseudomonadati</taxon>
        <taxon>Pseudomonadota</taxon>
        <taxon>Gammaproteobacteria</taxon>
        <taxon>Lysobacterales</taxon>
        <taxon>Rhodanobacteraceae</taxon>
        <taxon>Dyella</taxon>
    </lineage>
</organism>
<evidence type="ECO:0000256" key="2">
    <source>
        <dbReference type="SAM" id="SignalP"/>
    </source>
</evidence>
<evidence type="ECO:0000256" key="1">
    <source>
        <dbReference type="SAM" id="MobiDB-lite"/>
    </source>
</evidence>
<gene>
    <name evidence="3" type="ORF">EZM97_00820</name>
</gene>
<protein>
    <recommendedName>
        <fullName evidence="5">PepSY domain-containing protein</fullName>
    </recommendedName>
</protein>
<dbReference type="AlphaFoldDB" id="A0A4R0YXE6"/>
<feature type="chain" id="PRO_5020790983" description="PepSY domain-containing protein" evidence="2">
    <location>
        <begin position="22"/>
        <end position="104"/>
    </location>
</feature>
<comment type="caution">
    <text evidence="3">The sequence shown here is derived from an EMBL/GenBank/DDBJ whole genome shotgun (WGS) entry which is preliminary data.</text>
</comment>
<feature type="compositionally biased region" description="Polar residues" evidence="1">
    <location>
        <begin position="77"/>
        <end position="93"/>
    </location>
</feature>
<keyword evidence="2" id="KW-0732">Signal</keyword>